<dbReference type="EMBL" id="JBBWYZ010000010">
    <property type="protein sequence ID" value="MEK9512482.1"/>
    <property type="molecule type" value="Genomic_DNA"/>
</dbReference>
<dbReference type="Gene3D" id="3.40.50.300">
    <property type="entry name" value="P-loop containing nucleotide triphosphate hydrolases"/>
    <property type="match status" value="1"/>
</dbReference>
<dbReference type="InterPro" id="IPR029044">
    <property type="entry name" value="Nucleotide-diphossugar_trans"/>
</dbReference>
<accession>A0ABU9EKN8</accession>
<evidence type="ECO:0000259" key="1">
    <source>
        <dbReference type="Pfam" id="PF00535"/>
    </source>
</evidence>
<keyword evidence="3" id="KW-1185">Reference proteome</keyword>
<evidence type="ECO:0000313" key="3">
    <source>
        <dbReference type="Proteomes" id="UP001387447"/>
    </source>
</evidence>
<dbReference type="InterPro" id="IPR027417">
    <property type="entry name" value="P-loop_NTPase"/>
</dbReference>
<comment type="caution">
    <text evidence="2">The sequence shown here is derived from an EMBL/GenBank/DDBJ whole genome shotgun (WGS) entry which is preliminary data.</text>
</comment>
<reference evidence="2 3" key="1">
    <citation type="journal article" date="2024" name="Front. Microbiol.">
        <title>Transcriptomic insights into the dominance of two phototrophs throughout the water column of a tropical hypersaline-alkaline crater lake (Dziani Dzaha, Mayotte).</title>
        <authorList>
            <person name="Duperron S."/>
            <person name="Halary S."/>
            <person name="Bouly J.-P."/>
            <person name="Roussel T."/>
            <person name="Hugoni M."/>
            <person name="Bruto M."/>
            <person name="Oger P."/>
            <person name="Duval C."/>
            <person name="Woo A."/>
            <person name="Jezequiel D."/>
            <person name="Ader M."/>
            <person name="Leboulanger C."/>
            <person name="Agogue H."/>
            <person name="Grossi V."/>
            <person name="Trousselier M."/>
            <person name="Bernard C."/>
        </authorList>
    </citation>
    <scope>NUCLEOTIDE SEQUENCE [LARGE SCALE GENOMIC DNA]</scope>
    <source>
        <strain evidence="2 3">PMC 851.14</strain>
    </source>
</reference>
<feature type="domain" description="Glycosyltransferase 2-like" evidence="1">
    <location>
        <begin position="7"/>
        <end position="106"/>
    </location>
</feature>
<organism evidence="2 3">
    <name type="scientific">Limnospira fusiformis PMC 851.14</name>
    <dbReference type="NCBI Taxonomy" id="2219512"/>
    <lineage>
        <taxon>Bacteria</taxon>
        <taxon>Bacillati</taxon>
        <taxon>Cyanobacteriota</taxon>
        <taxon>Cyanophyceae</taxon>
        <taxon>Oscillatoriophycideae</taxon>
        <taxon>Oscillatoriales</taxon>
        <taxon>Sirenicapillariaceae</taxon>
        <taxon>Limnospira</taxon>
    </lineage>
</organism>
<dbReference type="InterPro" id="IPR001173">
    <property type="entry name" value="Glyco_trans_2-like"/>
</dbReference>
<dbReference type="RefSeq" id="WP_368663043.1">
    <property type="nucleotide sequence ID" value="NZ_JBBWYZ010000010.1"/>
</dbReference>
<dbReference type="Proteomes" id="UP001387447">
    <property type="component" value="Unassembled WGS sequence"/>
</dbReference>
<dbReference type="PANTHER" id="PTHR22916">
    <property type="entry name" value="GLYCOSYLTRANSFERASE"/>
    <property type="match status" value="1"/>
</dbReference>
<dbReference type="Gene3D" id="3.90.550.10">
    <property type="entry name" value="Spore Coat Polysaccharide Biosynthesis Protein SpsA, Chain A"/>
    <property type="match status" value="1"/>
</dbReference>
<keyword evidence="2" id="KW-0328">Glycosyltransferase</keyword>
<protein>
    <submittedName>
        <fullName evidence="2">Glycosyltransferase</fullName>
        <ecNumber evidence="2">2.4.-.-</ecNumber>
    </submittedName>
</protein>
<proteinExistence type="predicted"/>
<dbReference type="SUPFAM" id="SSF52540">
    <property type="entry name" value="P-loop containing nucleoside triphosphate hydrolases"/>
    <property type="match status" value="1"/>
</dbReference>
<dbReference type="Pfam" id="PF00535">
    <property type="entry name" value="Glycos_transf_2"/>
    <property type="match status" value="1"/>
</dbReference>
<gene>
    <name evidence="2" type="ORF">AAEJ74_12505</name>
</gene>
<dbReference type="EC" id="2.4.-.-" evidence="2"/>
<dbReference type="SUPFAM" id="SSF53448">
    <property type="entry name" value="Nucleotide-diphospho-sugar transferases"/>
    <property type="match status" value="1"/>
</dbReference>
<keyword evidence="2" id="KW-0808">Transferase</keyword>
<sequence length="711" mass="81218">MKLGIGLVTYNRINYLKTCVERIQKFTTIPYALIVADDGSQDGTADWCNQNGIPVISGKNRGVVWNKNRAIYALMQYTCVDCFILLEEDCWPASETWAQQWYEAAYNWGHINYAHPRTIVAKGNSVIKGGKGTPSDPYRSTLVTGQCTGCSRYAIDRVGYLDSRFRGYGHGHVEWTRRFLRAGLGKNQIDSFSIYLSITGGLEFHDAPTNCTPQELERNAKVLKQVSGGTIYRHPWHNEPEKLLLISEVSQVEKLKIEPKPSSDTSPSYQLKKNLKLSPVVDQIPSMEKTHTINIIKLVTSASQNMVRCALDSPIPGEQLKATNTFNVKGWVVSHNSKASVIELISDGRIINVIPVNQSRPDVGKVIPQNEQAKNSGFSVTINQQELSIEAGVIVQVVLEDKSTIPLYLLRFDNCLSSPENITTAHLSTSSVTSDSSVSGLTTQQVRKIVLNEYKQNKHKPVKKTFFIHVGKTAGTSFNYFLQKHFYGEDHCEKYKKIDNLENLNQLKSFDFISGHIRLEDFYKNFERQDYYLVTILRNPIEQLISNLNWVIYISNDLESEFFNSHPQFIQKMSLDIRSRNIHNNYQNLIQVLCDYRGMFQNNQSEYFRLNKDLKPAEIIDNLNDFDLVGITENYFQFISDYIDLVGLNINPEVHRENKNVMPAISKDELLNYTEFVAFCDDYNSVDIQVYNYYSQKKHQLITDSSSINNR</sequence>
<dbReference type="GO" id="GO:0016757">
    <property type="term" value="F:glycosyltransferase activity"/>
    <property type="evidence" value="ECO:0007669"/>
    <property type="project" value="UniProtKB-KW"/>
</dbReference>
<dbReference type="PANTHER" id="PTHR22916:SF3">
    <property type="entry name" value="UDP-GLCNAC:BETAGAL BETA-1,3-N-ACETYLGLUCOSAMINYLTRANSFERASE-LIKE PROTEIN 1"/>
    <property type="match status" value="1"/>
</dbReference>
<evidence type="ECO:0000313" key="2">
    <source>
        <dbReference type="EMBL" id="MEK9512482.1"/>
    </source>
</evidence>
<name>A0ABU9EKN8_LIMFS</name>